<sequence length="310" mass="33726">MNILGLEYLVFGVDDLSGAHQFLLDYGLDPVHYHPAEGGTYAALDGTGLVVRPASDPSLPPLPPGAATPSLRETVYGVADTATLAALEANLAADRDVAVDADGTLHCLDDSGFGIAFTVTRRRPYAARHLGFNVPGQPPGRAPNDCAADPDAVIKPRTLSHVVYFVADAQQAEAFYARLGFVVTDRFNHLGPFLRPAGTLDHHTLFMIESQNDHMIGCNHFTFHLGSANEVLQHGWNFVKKGYKSFWGPGRHILGSNFFWYFNSPFGAAIEFDADMDLHDDAWTPRACDPGADNSQIFLFDARGKWAPGE</sequence>
<dbReference type="InterPro" id="IPR037523">
    <property type="entry name" value="VOC_core"/>
</dbReference>
<gene>
    <name evidence="3" type="ORF">FAZ69_19755</name>
</gene>
<evidence type="ECO:0000313" key="4">
    <source>
        <dbReference type="Proteomes" id="UP000305539"/>
    </source>
</evidence>
<dbReference type="Pfam" id="PF00903">
    <property type="entry name" value="Glyoxalase"/>
    <property type="match status" value="1"/>
</dbReference>
<dbReference type="GO" id="GO:0004462">
    <property type="term" value="F:lactoylglutathione lyase activity"/>
    <property type="evidence" value="ECO:0007669"/>
    <property type="project" value="InterPro"/>
</dbReference>
<feature type="domain" description="VOC" evidence="2">
    <location>
        <begin position="158"/>
        <end position="275"/>
    </location>
</feature>
<dbReference type="SUPFAM" id="SSF54593">
    <property type="entry name" value="Glyoxalase/Bleomycin resistance protein/Dihydroxybiphenyl dioxygenase"/>
    <property type="match status" value="2"/>
</dbReference>
<dbReference type="AlphaFoldDB" id="A0A4U1I160"/>
<dbReference type="EMBL" id="SWJE01000010">
    <property type="protein sequence ID" value="TKC86872.1"/>
    <property type="molecule type" value="Genomic_DNA"/>
</dbReference>
<evidence type="ECO:0000259" key="2">
    <source>
        <dbReference type="PROSITE" id="PS51819"/>
    </source>
</evidence>
<reference evidence="3 4" key="1">
    <citation type="submission" date="2019-04" db="EMBL/GenBank/DDBJ databases">
        <title>Trinickia sp. 7GSK02, isolated from subtropical forest soil.</title>
        <authorList>
            <person name="Gao Z.-H."/>
            <person name="Qiu L.-H."/>
        </authorList>
    </citation>
    <scope>NUCLEOTIDE SEQUENCE [LARGE SCALE GENOMIC DNA]</scope>
    <source>
        <strain evidence="3 4">7GSK02</strain>
    </source>
</reference>
<dbReference type="Proteomes" id="UP000305539">
    <property type="component" value="Unassembled WGS sequence"/>
</dbReference>
<organism evidence="3 4">
    <name type="scientific">Trinickia terrae</name>
    <dbReference type="NCBI Taxonomy" id="2571161"/>
    <lineage>
        <taxon>Bacteria</taxon>
        <taxon>Pseudomonadati</taxon>
        <taxon>Pseudomonadota</taxon>
        <taxon>Betaproteobacteria</taxon>
        <taxon>Burkholderiales</taxon>
        <taxon>Burkholderiaceae</taxon>
        <taxon>Trinickia</taxon>
    </lineage>
</organism>
<dbReference type="InterPro" id="IPR018146">
    <property type="entry name" value="Glyoxalase_1_CS"/>
</dbReference>
<dbReference type="InterPro" id="IPR029068">
    <property type="entry name" value="Glyas_Bleomycin-R_OHBP_Dase"/>
</dbReference>
<dbReference type="OrthoDB" id="8676366at2"/>
<dbReference type="RefSeq" id="WP_136896765.1">
    <property type="nucleotide sequence ID" value="NZ_SWJE01000010.1"/>
</dbReference>
<keyword evidence="1" id="KW-0479">Metal-binding</keyword>
<dbReference type="PROSITE" id="PS00934">
    <property type="entry name" value="GLYOXALASE_I_1"/>
    <property type="match status" value="1"/>
</dbReference>
<comment type="caution">
    <text evidence="3">The sequence shown here is derived from an EMBL/GenBank/DDBJ whole genome shotgun (WGS) entry which is preliminary data.</text>
</comment>
<name>A0A4U1I160_9BURK</name>
<dbReference type="PROSITE" id="PS51819">
    <property type="entry name" value="VOC"/>
    <property type="match status" value="1"/>
</dbReference>
<accession>A0A4U1I160</accession>
<dbReference type="InterPro" id="IPR004360">
    <property type="entry name" value="Glyas_Fos-R_dOase_dom"/>
</dbReference>
<dbReference type="Gene3D" id="3.10.180.10">
    <property type="entry name" value="2,3-Dihydroxybiphenyl 1,2-Dioxygenase, domain 1"/>
    <property type="match status" value="1"/>
</dbReference>
<protein>
    <submittedName>
        <fullName evidence="3">Glyoxalase</fullName>
    </submittedName>
</protein>
<evidence type="ECO:0000256" key="1">
    <source>
        <dbReference type="ARBA" id="ARBA00022723"/>
    </source>
</evidence>
<dbReference type="GO" id="GO:0046872">
    <property type="term" value="F:metal ion binding"/>
    <property type="evidence" value="ECO:0007669"/>
    <property type="project" value="UniProtKB-KW"/>
</dbReference>
<keyword evidence="4" id="KW-1185">Reference proteome</keyword>
<proteinExistence type="predicted"/>
<evidence type="ECO:0000313" key="3">
    <source>
        <dbReference type="EMBL" id="TKC86872.1"/>
    </source>
</evidence>